<organism evidence="1 2">
    <name type="scientific">Characodon lateralis</name>
    <dbReference type="NCBI Taxonomy" id="208331"/>
    <lineage>
        <taxon>Eukaryota</taxon>
        <taxon>Metazoa</taxon>
        <taxon>Chordata</taxon>
        <taxon>Craniata</taxon>
        <taxon>Vertebrata</taxon>
        <taxon>Euteleostomi</taxon>
        <taxon>Actinopterygii</taxon>
        <taxon>Neopterygii</taxon>
        <taxon>Teleostei</taxon>
        <taxon>Neoteleostei</taxon>
        <taxon>Acanthomorphata</taxon>
        <taxon>Ovalentaria</taxon>
        <taxon>Atherinomorphae</taxon>
        <taxon>Cyprinodontiformes</taxon>
        <taxon>Goodeidae</taxon>
        <taxon>Characodon</taxon>
    </lineage>
</organism>
<accession>A0ABU7EYT1</accession>
<gene>
    <name evidence="1" type="ORF">CHARACLAT_023899</name>
</gene>
<dbReference type="Proteomes" id="UP001352852">
    <property type="component" value="Unassembled WGS sequence"/>
</dbReference>
<name>A0ABU7EYT1_9TELE</name>
<sequence length="78" mass="8606">MERIEKRETLSLKNQEALSLQLQPPANLNHRGTDLFVPGLAESSAFRHVDKPHIVTYCCRGTGHRGFPPSGCGLSGYN</sequence>
<keyword evidence="2" id="KW-1185">Reference proteome</keyword>
<protein>
    <submittedName>
        <fullName evidence="1">Uncharacterized protein</fullName>
    </submittedName>
</protein>
<reference evidence="1 2" key="1">
    <citation type="submission" date="2021-06" db="EMBL/GenBank/DDBJ databases">
        <authorList>
            <person name="Palmer J.M."/>
        </authorList>
    </citation>
    <scope>NUCLEOTIDE SEQUENCE [LARGE SCALE GENOMIC DNA]</scope>
    <source>
        <strain evidence="1 2">CL_MEX2019</strain>
        <tissue evidence="1">Muscle</tissue>
    </source>
</reference>
<evidence type="ECO:0000313" key="1">
    <source>
        <dbReference type="EMBL" id="MED6291463.1"/>
    </source>
</evidence>
<proteinExistence type="predicted"/>
<comment type="caution">
    <text evidence="1">The sequence shown here is derived from an EMBL/GenBank/DDBJ whole genome shotgun (WGS) entry which is preliminary data.</text>
</comment>
<dbReference type="EMBL" id="JAHUTJ010068154">
    <property type="protein sequence ID" value="MED6291463.1"/>
    <property type="molecule type" value="Genomic_DNA"/>
</dbReference>
<evidence type="ECO:0000313" key="2">
    <source>
        <dbReference type="Proteomes" id="UP001352852"/>
    </source>
</evidence>